<keyword evidence="3" id="KW-1185">Reference proteome</keyword>
<protein>
    <submittedName>
        <fullName evidence="2">Uncharacterized protein</fullName>
    </submittedName>
</protein>
<dbReference type="InParanoid" id="A0A545AI61"/>
<evidence type="ECO:0000313" key="2">
    <source>
        <dbReference type="EMBL" id="TQS41009.1"/>
    </source>
</evidence>
<gene>
    <name evidence="2" type="ORF">FL583_32040</name>
</gene>
<comment type="caution">
    <text evidence="2">The sequence shown here is derived from an EMBL/GenBank/DDBJ whole genome shotgun (WGS) entry which is preliminary data.</text>
</comment>
<reference evidence="2 3" key="1">
    <citation type="submission" date="2019-07" db="EMBL/GenBank/DDBJ databases">
        <title>Cryptosporangium phraense sp. nov., isolated from plant litter.</title>
        <authorList>
            <person name="Suriyachadkun C."/>
        </authorList>
    </citation>
    <scope>NUCLEOTIDE SEQUENCE [LARGE SCALE GENOMIC DNA]</scope>
    <source>
        <strain evidence="2 3">A-T 5661</strain>
    </source>
</reference>
<dbReference type="AlphaFoldDB" id="A0A545AI61"/>
<dbReference type="Proteomes" id="UP000317982">
    <property type="component" value="Unassembled WGS sequence"/>
</dbReference>
<sequence>MVCAIGGLFLVSGNDKEQASNATAPAANPPAAPTAAPTPGSTADVPTFKKMLPVIVTGAVFDQGEQVSVIAEPGWPFAFRVPTGWRCTPAQIIDGDASAGLECRPPGESNTLVQVGLRACDRPCDPTTQDLMNRDIAPAPLTEGDASTSYAEVADGRDNRYGLLVSHFFGPQPGEQPTWQVVVRARSPHTDRAAVQKVANDIRTQTP</sequence>
<dbReference type="EMBL" id="VIRS01000031">
    <property type="protein sequence ID" value="TQS41009.1"/>
    <property type="molecule type" value="Genomic_DNA"/>
</dbReference>
<feature type="compositionally biased region" description="Low complexity" evidence="1">
    <location>
        <begin position="33"/>
        <end position="42"/>
    </location>
</feature>
<proteinExistence type="predicted"/>
<evidence type="ECO:0000256" key="1">
    <source>
        <dbReference type="SAM" id="MobiDB-lite"/>
    </source>
</evidence>
<evidence type="ECO:0000313" key="3">
    <source>
        <dbReference type="Proteomes" id="UP000317982"/>
    </source>
</evidence>
<organism evidence="2 3">
    <name type="scientific">Cryptosporangium phraense</name>
    <dbReference type="NCBI Taxonomy" id="2593070"/>
    <lineage>
        <taxon>Bacteria</taxon>
        <taxon>Bacillati</taxon>
        <taxon>Actinomycetota</taxon>
        <taxon>Actinomycetes</taxon>
        <taxon>Cryptosporangiales</taxon>
        <taxon>Cryptosporangiaceae</taxon>
        <taxon>Cryptosporangium</taxon>
    </lineage>
</organism>
<feature type="region of interest" description="Disordered" evidence="1">
    <location>
        <begin position="20"/>
        <end position="42"/>
    </location>
</feature>
<name>A0A545AI61_9ACTN</name>
<dbReference type="RefSeq" id="WP_142708614.1">
    <property type="nucleotide sequence ID" value="NZ_VIRS01000031.1"/>
</dbReference>
<dbReference type="OrthoDB" id="5180668at2"/>
<accession>A0A545AI61</accession>